<protein>
    <submittedName>
        <fullName evidence="1">Uncharacterized protein</fullName>
    </submittedName>
</protein>
<gene>
    <name evidence="1" type="ORF">IW261DRAFT_144311</name>
</gene>
<reference evidence="1" key="1">
    <citation type="submission" date="2023-06" db="EMBL/GenBank/DDBJ databases">
        <authorList>
            <consortium name="Lawrence Berkeley National Laboratory"/>
            <person name="Ahrendt S."/>
            <person name="Sahu N."/>
            <person name="Indic B."/>
            <person name="Wong-Bajracharya J."/>
            <person name="Merenyi Z."/>
            <person name="Ke H.-M."/>
            <person name="Monk M."/>
            <person name="Kocsube S."/>
            <person name="Drula E."/>
            <person name="Lipzen A."/>
            <person name="Balint B."/>
            <person name="Henrissat B."/>
            <person name="Andreopoulos B."/>
            <person name="Martin F.M."/>
            <person name="Harder C.B."/>
            <person name="Rigling D."/>
            <person name="Ford K.L."/>
            <person name="Foster G.D."/>
            <person name="Pangilinan J."/>
            <person name="Papanicolaou A."/>
            <person name="Barry K."/>
            <person name="LaButti K."/>
            <person name="Viragh M."/>
            <person name="Koriabine M."/>
            <person name="Yan M."/>
            <person name="Riley R."/>
            <person name="Champramary S."/>
            <person name="Plett K.L."/>
            <person name="Tsai I.J."/>
            <person name="Slot J."/>
            <person name="Sipos G."/>
            <person name="Plett J."/>
            <person name="Nagy L.G."/>
            <person name="Grigoriev I.V."/>
        </authorList>
    </citation>
    <scope>NUCLEOTIDE SEQUENCE</scope>
    <source>
        <strain evidence="1">ICMP 16352</strain>
    </source>
</reference>
<sequence>MPESFFKSLSSTRTGDSCNVMRNARPIDPHTMFECVSSRPCSAIATLMTVLRRSMFCLPLTCLGFGGLSWSTFILPIDVAGQDYSVETKPASTWFPFSVSVMKQVVENGIKCNPHITDDRPNNIRQPSNTPCEISRAHRLVCHGSQEYYVARDIVNSNSRI</sequence>
<dbReference type="AlphaFoldDB" id="A0AA39UHW9"/>
<dbReference type="EMBL" id="JAUEPR010000011">
    <property type="protein sequence ID" value="KAK0479535.1"/>
    <property type="molecule type" value="Genomic_DNA"/>
</dbReference>
<proteinExistence type="predicted"/>
<dbReference type="Proteomes" id="UP001175227">
    <property type="component" value="Unassembled WGS sequence"/>
</dbReference>
<evidence type="ECO:0000313" key="1">
    <source>
        <dbReference type="EMBL" id="KAK0479535.1"/>
    </source>
</evidence>
<evidence type="ECO:0000313" key="2">
    <source>
        <dbReference type="Proteomes" id="UP001175227"/>
    </source>
</evidence>
<organism evidence="1 2">
    <name type="scientific">Armillaria novae-zelandiae</name>
    <dbReference type="NCBI Taxonomy" id="153914"/>
    <lineage>
        <taxon>Eukaryota</taxon>
        <taxon>Fungi</taxon>
        <taxon>Dikarya</taxon>
        <taxon>Basidiomycota</taxon>
        <taxon>Agaricomycotina</taxon>
        <taxon>Agaricomycetes</taxon>
        <taxon>Agaricomycetidae</taxon>
        <taxon>Agaricales</taxon>
        <taxon>Marasmiineae</taxon>
        <taxon>Physalacriaceae</taxon>
        <taxon>Armillaria</taxon>
    </lineage>
</organism>
<comment type="caution">
    <text evidence="1">The sequence shown here is derived from an EMBL/GenBank/DDBJ whole genome shotgun (WGS) entry which is preliminary data.</text>
</comment>
<name>A0AA39UHW9_9AGAR</name>
<accession>A0AA39UHW9</accession>
<keyword evidence="2" id="KW-1185">Reference proteome</keyword>